<feature type="coiled-coil region" evidence="1">
    <location>
        <begin position="4"/>
        <end position="31"/>
    </location>
</feature>
<evidence type="ECO:0000256" key="1">
    <source>
        <dbReference type="SAM" id="Coils"/>
    </source>
</evidence>
<evidence type="ECO:0000256" key="2">
    <source>
        <dbReference type="SAM" id="MobiDB-lite"/>
    </source>
</evidence>
<accession>A0A3D8RGL8</accession>
<reference evidence="3 4" key="1">
    <citation type="journal article" date="2018" name="IMA Fungus">
        <title>IMA Genome-F 9: Draft genome sequence of Annulohypoxylon stygium, Aspergillus mulundensis, Berkeleyomyces basicola (syn. Thielaviopsis basicola), Ceratocystis smalleyi, two Cercospora beticola strains, Coleophoma cylindrospora, Fusarium fracticaudum, Phialophora cf. hyalina, and Morchella septimelata.</title>
        <authorList>
            <person name="Wingfield B.D."/>
            <person name="Bills G.F."/>
            <person name="Dong Y."/>
            <person name="Huang W."/>
            <person name="Nel W.J."/>
            <person name="Swalarsk-Parry B.S."/>
            <person name="Vaghefi N."/>
            <person name="Wilken P.M."/>
            <person name="An Z."/>
            <person name="de Beer Z.W."/>
            <person name="De Vos L."/>
            <person name="Chen L."/>
            <person name="Duong T.A."/>
            <person name="Gao Y."/>
            <person name="Hammerbacher A."/>
            <person name="Kikkert J.R."/>
            <person name="Li Y."/>
            <person name="Li H."/>
            <person name="Li K."/>
            <person name="Li Q."/>
            <person name="Liu X."/>
            <person name="Ma X."/>
            <person name="Naidoo K."/>
            <person name="Pethybridge S.J."/>
            <person name="Sun J."/>
            <person name="Steenkamp E.T."/>
            <person name="van der Nest M.A."/>
            <person name="van Wyk S."/>
            <person name="Wingfield M.J."/>
            <person name="Xiong C."/>
            <person name="Yue Q."/>
            <person name="Zhang X."/>
        </authorList>
    </citation>
    <scope>NUCLEOTIDE SEQUENCE [LARGE SCALE GENOMIC DNA]</scope>
    <source>
        <strain evidence="3 4">BP6252</strain>
    </source>
</reference>
<dbReference type="AlphaFoldDB" id="A0A3D8RGL8"/>
<feature type="region of interest" description="Disordered" evidence="2">
    <location>
        <begin position="38"/>
        <end position="92"/>
    </location>
</feature>
<proteinExistence type="predicted"/>
<evidence type="ECO:0000313" key="3">
    <source>
        <dbReference type="EMBL" id="RDW73014.1"/>
    </source>
</evidence>
<comment type="caution">
    <text evidence="3">The sequence shown here is derived from an EMBL/GenBank/DDBJ whole genome shotgun (WGS) entry which is preliminary data.</text>
</comment>
<organism evidence="3 4">
    <name type="scientific">Coleophoma cylindrospora</name>
    <dbReference type="NCBI Taxonomy" id="1849047"/>
    <lineage>
        <taxon>Eukaryota</taxon>
        <taxon>Fungi</taxon>
        <taxon>Dikarya</taxon>
        <taxon>Ascomycota</taxon>
        <taxon>Pezizomycotina</taxon>
        <taxon>Leotiomycetes</taxon>
        <taxon>Helotiales</taxon>
        <taxon>Dermateaceae</taxon>
        <taxon>Coleophoma</taxon>
    </lineage>
</organism>
<gene>
    <name evidence="3" type="ORF">BP6252_06921</name>
</gene>
<dbReference type="Proteomes" id="UP000256645">
    <property type="component" value="Unassembled WGS sequence"/>
</dbReference>
<keyword evidence="4" id="KW-1185">Reference proteome</keyword>
<dbReference type="EMBL" id="PDLM01000007">
    <property type="protein sequence ID" value="RDW73014.1"/>
    <property type="molecule type" value="Genomic_DNA"/>
</dbReference>
<evidence type="ECO:0000313" key="4">
    <source>
        <dbReference type="Proteomes" id="UP000256645"/>
    </source>
</evidence>
<protein>
    <submittedName>
        <fullName evidence="3">Uncharacterized protein</fullName>
    </submittedName>
</protein>
<sequence length="801" mass="89443">MQVFKKAQIKVKAAVKEIQSATEKAENSTRERQYLITRQFSNQENEPYPPSYGPFSKHRKSSSLQKPPYTIPPEPCSPYADPADKENVSPFQQPQLPDFKFSQISLSEPPKARVQATPQSRTDQVISSICTGTEAVPTDFARFYVFKPGVLPNGSPDRAVQDFAICYHCFSSHVAEVPSLASNFVRVARTGASRKESLSLLSYDTLLCNFSWPRVRQTFLTRCVPMNSIRPLVEFATLLPVLTTCEGTWQPSGQEFYSSTSLPDSGLCVTCFETYIRHSAFEPHFNLQRDDADPNRLWVCDLGLYPYLQRVLRKELESPSPSFQGFLAAAKERQQIPDCPGEGNPIVAVGDEKAFAFRAPGGKSGVFCSACYYDRVHGTSLDSFFGEKFELEGDQEGMVMCDLASEYSQAAMVAAIYEKDAKLWRSVVAKRGTVPNCVGVIGMDEEEIEAQKASFEDLADWYHLRGFPNIEICPQCYWTTTSLFGAETFFAPITRPLKNGIIRQCFLTAPADPSADVNDPTVFENTLAWRGQMLRNTLQYARSADGDFSRFLSLAKVISRFPTPCGSQFRRYKEGSGRRWLGRIAKNKEDPNDCTLMICEECHFSIVKGTALECQLSDDVTRATFEYDNGYSCPVYTNLSRKMLGEACQNGNLDVFAAYWNKRTEVWKRYEPWPAVMAAQRKSMGQETADIIAHTSIQTQQSAIQLTNQMNAQTNAFMMGVGLLATEASTFGSGSPFGNFVLFPEYQTSMGAQPAQAHHDAASLPGFAAITTEFAGLNDVEKTRAMLARFMKLHAEWTAIE</sequence>
<dbReference type="OrthoDB" id="5324692at2759"/>
<name>A0A3D8RGL8_9HELO</name>
<keyword evidence="1" id="KW-0175">Coiled coil</keyword>